<dbReference type="GO" id="GO:0020037">
    <property type="term" value="F:heme binding"/>
    <property type="evidence" value="ECO:0007669"/>
    <property type="project" value="InterPro"/>
</dbReference>
<keyword evidence="4 7" id="KW-0560">Oxidoreductase</keyword>
<dbReference type="Pfam" id="PF00067">
    <property type="entry name" value="p450"/>
    <property type="match status" value="1"/>
</dbReference>
<dbReference type="FunFam" id="1.10.630.10:FF:000018">
    <property type="entry name" value="Cytochrome P450 monooxygenase"/>
    <property type="match status" value="1"/>
</dbReference>
<evidence type="ECO:0000256" key="7">
    <source>
        <dbReference type="RuleBase" id="RU000461"/>
    </source>
</evidence>
<organism evidence="9 10">
    <name type="scientific">Embleya hyalina</name>
    <dbReference type="NCBI Taxonomy" id="516124"/>
    <lineage>
        <taxon>Bacteria</taxon>
        <taxon>Bacillati</taxon>
        <taxon>Actinomycetota</taxon>
        <taxon>Actinomycetes</taxon>
        <taxon>Kitasatosporales</taxon>
        <taxon>Streptomycetaceae</taxon>
        <taxon>Embleya</taxon>
    </lineage>
</organism>
<dbReference type="Proteomes" id="UP000286931">
    <property type="component" value="Unassembled WGS sequence"/>
</dbReference>
<dbReference type="GO" id="GO:0016705">
    <property type="term" value="F:oxidoreductase activity, acting on paired donors, with incorporation or reduction of molecular oxygen"/>
    <property type="evidence" value="ECO:0007669"/>
    <property type="project" value="InterPro"/>
</dbReference>
<dbReference type="InterPro" id="IPR002397">
    <property type="entry name" value="Cyt_P450_B"/>
</dbReference>
<keyword evidence="3 7" id="KW-0479">Metal-binding</keyword>
<dbReference type="GO" id="GO:0004497">
    <property type="term" value="F:monooxygenase activity"/>
    <property type="evidence" value="ECO:0007669"/>
    <property type="project" value="UniProtKB-KW"/>
</dbReference>
<accession>A0A401YD82</accession>
<evidence type="ECO:0000256" key="3">
    <source>
        <dbReference type="ARBA" id="ARBA00022723"/>
    </source>
</evidence>
<dbReference type="OrthoDB" id="3664945at2"/>
<evidence type="ECO:0000313" key="10">
    <source>
        <dbReference type="Proteomes" id="UP000286931"/>
    </source>
</evidence>
<protein>
    <submittedName>
        <fullName evidence="9">Cytochrome P450</fullName>
    </submittedName>
</protein>
<dbReference type="PRINTS" id="PR00385">
    <property type="entry name" value="P450"/>
</dbReference>
<dbReference type="SUPFAM" id="SSF48264">
    <property type="entry name" value="Cytochrome P450"/>
    <property type="match status" value="1"/>
</dbReference>
<keyword evidence="2 7" id="KW-0349">Heme</keyword>
<dbReference type="InterPro" id="IPR017972">
    <property type="entry name" value="Cyt_P450_CS"/>
</dbReference>
<feature type="region of interest" description="Disordered" evidence="8">
    <location>
        <begin position="1"/>
        <end position="20"/>
    </location>
</feature>
<dbReference type="EMBL" id="BIFH01000013">
    <property type="protein sequence ID" value="GCD92536.1"/>
    <property type="molecule type" value="Genomic_DNA"/>
</dbReference>
<dbReference type="InterPro" id="IPR036396">
    <property type="entry name" value="Cyt_P450_sf"/>
</dbReference>
<keyword evidence="10" id="KW-1185">Reference proteome</keyword>
<evidence type="ECO:0000256" key="2">
    <source>
        <dbReference type="ARBA" id="ARBA00022617"/>
    </source>
</evidence>
<dbReference type="InterPro" id="IPR001128">
    <property type="entry name" value="Cyt_P450"/>
</dbReference>
<sequence length="399" mass="43519">MSETGAIPLPNIRPEGRPFDPPDDFRRLCAQEPLRKVSLPDGSALWLVSRDQDARRVLVDRRFGTAGTPDLLRPAGPDLEARRVGNLLRLDPPEHTRVRRLLVDAFTPSRIRGMRADIERTVSDALDALERMRPPVDLVAHFALPVPSLAICALLGVPYADREGFQRRTTTLLDFARPTEEVAAAAAEARAYMADLVAREREQPGDGLLGTLVRDHADALSDAELSGLANHLLEAGHETVGAMLGLGTFLLLREPEAADRLRDTEDPAVIAGAVEELLRYLCVIPYGLPRTALTDVAIGDHTIAAGDHVVVSLASANRDEAAHDRPDRFDPDRRPTPHLAFGHGTHHCLGAQLARMQLGIAIPALLRRFPTLSCAVPPERVRLRASSAVYGVAELPVTW</sequence>
<evidence type="ECO:0000256" key="4">
    <source>
        <dbReference type="ARBA" id="ARBA00023002"/>
    </source>
</evidence>
<dbReference type="AlphaFoldDB" id="A0A401YD82"/>
<comment type="caution">
    <text evidence="9">The sequence shown here is derived from an EMBL/GenBank/DDBJ whole genome shotgun (WGS) entry which is preliminary data.</text>
</comment>
<keyword evidence="6 7" id="KW-0503">Monooxygenase</keyword>
<evidence type="ECO:0000256" key="1">
    <source>
        <dbReference type="ARBA" id="ARBA00010617"/>
    </source>
</evidence>
<evidence type="ECO:0000313" key="9">
    <source>
        <dbReference type="EMBL" id="GCD92536.1"/>
    </source>
</evidence>
<dbReference type="Gene3D" id="1.10.630.10">
    <property type="entry name" value="Cytochrome P450"/>
    <property type="match status" value="1"/>
</dbReference>
<dbReference type="GO" id="GO:0005506">
    <property type="term" value="F:iron ion binding"/>
    <property type="evidence" value="ECO:0007669"/>
    <property type="project" value="InterPro"/>
</dbReference>
<name>A0A401YD82_9ACTN</name>
<dbReference type="PANTHER" id="PTHR46696:SF1">
    <property type="entry name" value="CYTOCHROME P450 YJIB-RELATED"/>
    <property type="match status" value="1"/>
</dbReference>
<dbReference type="PRINTS" id="PR00359">
    <property type="entry name" value="BP450"/>
</dbReference>
<dbReference type="CDD" id="cd11030">
    <property type="entry name" value="CYP105-like"/>
    <property type="match status" value="1"/>
</dbReference>
<proteinExistence type="inferred from homology"/>
<evidence type="ECO:0000256" key="8">
    <source>
        <dbReference type="SAM" id="MobiDB-lite"/>
    </source>
</evidence>
<evidence type="ECO:0000256" key="6">
    <source>
        <dbReference type="ARBA" id="ARBA00023033"/>
    </source>
</evidence>
<dbReference type="PROSITE" id="PS00086">
    <property type="entry name" value="CYTOCHROME_P450"/>
    <property type="match status" value="1"/>
</dbReference>
<gene>
    <name evidence="9" type="ORF">EHYA_00174</name>
</gene>
<dbReference type="RefSeq" id="WP_126634894.1">
    <property type="nucleotide sequence ID" value="NZ_BIFH01000013.1"/>
</dbReference>
<keyword evidence="5 7" id="KW-0408">Iron</keyword>
<comment type="similarity">
    <text evidence="1 7">Belongs to the cytochrome P450 family.</text>
</comment>
<dbReference type="PANTHER" id="PTHR46696">
    <property type="entry name" value="P450, PUTATIVE (EUROFUNG)-RELATED"/>
    <property type="match status" value="1"/>
</dbReference>
<evidence type="ECO:0000256" key="5">
    <source>
        <dbReference type="ARBA" id="ARBA00023004"/>
    </source>
</evidence>
<reference evidence="9 10" key="1">
    <citation type="submission" date="2018-12" db="EMBL/GenBank/DDBJ databases">
        <title>Draft genome sequence of Embleya hyalina NBRC 13850T.</title>
        <authorList>
            <person name="Komaki H."/>
            <person name="Hosoyama A."/>
            <person name="Kimura A."/>
            <person name="Ichikawa N."/>
            <person name="Tamura T."/>
        </authorList>
    </citation>
    <scope>NUCLEOTIDE SEQUENCE [LARGE SCALE GENOMIC DNA]</scope>
    <source>
        <strain evidence="9 10">NBRC 13850</strain>
    </source>
</reference>